<proteinExistence type="inferred from homology"/>
<dbReference type="InterPro" id="IPR017853">
    <property type="entry name" value="GH"/>
</dbReference>
<dbReference type="InterPro" id="IPR050347">
    <property type="entry name" value="Bact_Beta-galactosidase"/>
</dbReference>
<dbReference type="Gene3D" id="3.20.20.80">
    <property type="entry name" value="Glycosidases"/>
    <property type="match status" value="1"/>
</dbReference>
<dbReference type="Pfam" id="PF02837">
    <property type="entry name" value="Glyco_hydro_2_N"/>
    <property type="match status" value="1"/>
</dbReference>
<dbReference type="Gene3D" id="2.60.120.260">
    <property type="entry name" value="Galactose-binding domain-like"/>
    <property type="match status" value="1"/>
</dbReference>
<reference evidence="9" key="1">
    <citation type="journal article" date="2019" name="Int. J. Syst. Evol. Microbiol.">
        <title>The Global Catalogue of Microorganisms (GCM) 10K type strain sequencing project: providing services to taxonomists for standard genome sequencing and annotation.</title>
        <authorList>
            <consortium name="The Broad Institute Genomics Platform"/>
            <consortium name="The Broad Institute Genome Sequencing Center for Infectious Disease"/>
            <person name="Wu L."/>
            <person name="Ma J."/>
        </authorList>
    </citation>
    <scope>NUCLEOTIDE SEQUENCE [LARGE SCALE GENOMIC DNA]</scope>
    <source>
        <strain evidence="9">JCM 15976</strain>
    </source>
</reference>
<comment type="catalytic activity">
    <reaction evidence="1">
        <text>Hydrolysis of terminal non-reducing beta-D-galactose residues in beta-D-galactosides.</text>
        <dbReference type="EC" id="3.2.1.23"/>
    </reaction>
</comment>
<dbReference type="PROSITE" id="PS51257">
    <property type="entry name" value="PROKAR_LIPOPROTEIN"/>
    <property type="match status" value="1"/>
</dbReference>
<dbReference type="EC" id="3.2.1.23" evidence="3"/>
<dbReference type="PANTHER" id="PTHR46323:SF2">
    <property type="entry name" value="BETA-GALACTOSIDASE"/>
    <property type="match status" value="1"/>
</dbReference>
<dbReference type="SUPFAM" id="SSF49785">
    <property type="entry name" value="Galactose-binding domain-like"/>
    <property type="match status" value="1"/>
</dbReference>
<feature type="domain" description="Glycoside hydrolase family 2 immunoglobulin-like beta-sandwich" evidence="6">
    <location>
        <begin position="192"/>
        <end position="295"/>
    </location>
</feature>
<keyword evidence="9" id="KW-1185">Reference proteome</keyword>
<sequence>MKNLYLLLVAILFISCSEKKTPRTLMDLQGQWQFATDSSNLGVNEKWFLKTLNDSINLPGTTDTNQKGFINTDSTTLHLSRPYKYEGIAWYRKKIIVPEHFKNKHIELVLERSKFSKVWIDSTLIGSSKLLQSPQQFNVSKVLTPGEHFITIQVDNSLKLTPYGNVHIYSDDTQTNWNGIIGKMYLEASPKTFISNLQVHPNIDKKKINVSIEIENALNLSNLNIQFDIKKSHDGKTTQLTPKTFKIKDNKAILEYVFKDSIGLWNEFEQPLYELTATILNPESNDAKTVSFGMRNFSVNGTQFTINNTKTFLRGKHEAAVFPLTGYTPTSVEDWERIYKIAKQYGINHYRFHTYCPPKAAFIAADKTGIYLQVELPFWGGLESDTIANNLKEEGIAMLKAYANHPSFVMFSPGNEIWGGHDKVENVMLALKNYDSRPLYAMGSNNNIGYLEPRAYSQFFVGARIPTNGHSTKGHTRLTHAFADAEQGGILNTSTPSTLVNFDYAVNNMPIPLVSHEIGQYQIYPNYDEIDKYTGVLKPRNLQVFQKRLEKAGMEHLDSSFQKASGAWSAICYKAEMEAALHTKGMAGFQLLDLQDFPGQGTALVGVLDAFMESKNVITPEAWKQSCNDITLLAEFSKYCWTNTERFQAQIKIANYSDAIVDTVIDWIIKDENGNTFKQGSFDKQSFINGELLDVDTLTLKLDGIDTAKKLTLNITIPNTSYSNSYPIWVYPSNQKNIIPETVLVTNTFNSTTLSSLKNGKNVLLFPDFSTLENKSVAGHFPPDFWNYGMFKSISESVKKPISPGTLGILTNPKHPIFNNFPTDYHTNWQWFSILKESRPLILDELNKAFLPTVQVIDNLERNHKLGLIFEFDVGKGNLLVCMSPLNTIKTPEAVQLYQSILNYMSSDNFHPKQALKYSDLETLFNN</sequence>
<dbReference type="SUPFAM" id="SSF51445">
    <property type="entry name" value="(Trans)glycosidases"/>
    <property type="match status" value="1"/>
</dbReference>
<dbReference type="Proteomes" id="UP001500736">
    <property type="component" value="Unassembled WGS sequence"/>
</dbReference>
<evidence type="ECO:0000259" key="6">
    <source>
        <dbReference type="Pfam" id="PF00703"/>
    </source>
</evidence>
<evidence type="ECO:0000256" key="1">
    <source>
        <dbReference type="ARBA" id="ARBA00001412"/>
    </source>
</evidence>
<keyword evidence="5" id="KW-0326">Glycosidase</keyword>
<feature type="domain" description="Glycosyl hydrolases family 2 sugar binding" evidence="7">
    <location>
        <begin position="27"/>
        <end position="183"/>
    </location>
</feature>
<protein>
    <recommendedName>
        <fullName evidence="3">beta-galactosidase</fullName>
        <ecNumber evidence="3">3.2.1.23</ecNumber>
    </recommendedName>
</protein>
<dbReference type="InterPro" id="IPR006102">
    <property type="entry name" value="Ig-like_GH2"/>
</dbReference>
<evidence type="ECO:0000256" key="3">
    <source>
        <dbReference type="ARBA" id="ARBA00012756"/>
    </source>
</evidence>
<accession>A0ABP3UNW5</accession>
<dbReference type="InterPro" id="IPR006104">
    <property type="entry name" value="Glyco_hydro_2_N"/>
</dbReference>
<comment type="similarity">
    <text evidence="2">Belongs to the glycosyl hydrolase 2 family.</text>
</comment>
<name>A0ABP3UNW5_9FLAO</name>
<evidence type="ECO:0000259" key="7">
    <source>
        <dbReference type="Pfam" id="PF02837"/>
    </source>
</evidence>
<evidence type="ECO:0000256" key="4">
    <source>
        <dbReference type="ARBA" id="ARBA00022801"/>
    </source>
</evidence>
<dbReference type="EMBL" id="BAAAGF010000001">
    <property type="protein sequence ID" value="GAA0739643.1"/>
    <property type="molecule type" value="Genomic_DNA"/>
</dbReference>
<keyword evidence="4" id="KW-0378">Hydrolase</keyword>
<evidence type="ECO:0000313" key="8">
    <source>
        <dbReference type="EMBL" id="GAA0739643.1"/>
    </source>
</evidence>
<evidence type="ECO:0000256" key="5">
    <source>
        <dbReference type="ARBA" id="ARBA00023295"/>
    </source>
</evidence>
<dbReference type="PANTHER" id="PTHR46323">
    <property type="entry name" value="BETA-GALACTOSIDASE"/>
    <property type="match status" value="1"/>
</dbReference>
<evidence type="ECO:0000313" key="9">
    <source>
        <dbReference type="Proteomes" id="UP001500736"/>
    </source>
</evidence>
<dbReference type="RefSeq" id="WP_343796115.1">
    <property type="nucleotide sequence ID" value="NZ_BAAAGF010000001.1"/>
</dbReference>
<organism evidence="8 9">
    <name type="scientific">Gaetbulibacter jejuensis</name>
    <dbReference type="NCBI Taxonomy" id="584607"/>
    <lineage>
        <taxon>Bacteria</taxon>
        <taxon>Pseudomonadati</taxon>
        <taxon>Bacteroidota</taxon>
        <taxon>Flavobacteriia</taxon>
        <taxon>Flavobacteriales</taxon>
        <taxon>Flavobacteriaceae</taxon>
        <taxon>Gaetbulibacter</taxon>
    </lineage>
</organism>
<comment type="caution">
    <text evidence="8">The sequence shown here is derived from an EMBL/GenBank/DDBJ whole genome shotgun (WGS) entry which is preliminary data.</text>
</comment>
<dbReference type="InterPro" id="IPR008979">
    <property type="entry name" value="Galactose-bd-like_sf"/>
</dbReference>
<evidence type="ECO:0000256" key="2">
    <source>
        <dbReference type="ARBA" id="ARBA00007401"/>
    </source>
</evidence>
<dbReference type="Pfam" id="PF00703">
    <property type="entry name" value="Glyco_hydro_2"/>
    <property type="match status" value="1"/>
</dbReference>
<gene>
    <name evidence="8" type="ORF">GCM10009431_08900</name>
</gene>